<evidence type="ECO:0000256" key="1">
    <source>
        <dbReference type="ARBA" id="ARBA00004117"/>
    </source>
</evidence>
<evidence type="ECO:0000256" key="3">
    <source>
        <dbReference type="ARBA" id="ARBA00017941"/>
    </source>
</evidence>
<keyword evidence="4 6" id="KW-0975">Bacterial flagellum</keyword>
<evidence type="ECO:0000259" key="7">
    <source>
        <dbReference type="Pfam" id="PF00460"/>
    </source>
</evidence>
<dbReference type="InterPro" id="IPR001444">
    <property type="entry name" value="Flag_bb_rod_N"/>
</dbReference>
<dbReference type="PANTHER" id="PTHR30435:SF29">
    <property type="entry name" value="FLAGELLAR BASAL-BODY ROD PROTEIN FLGC"/>
    <property type="match status" value="1"/>
</dbReference>
<name>A0A9X0JKM2_9PSED</name>
<sequence length="147" mass="15696">MSLSSVFNIAGSGMSAQNTRLNTVASNIANAETVSSSMDQTYRARHPVFATVFQGQQSGGSGSLFEDQGQAGTGVQVTGIVEDASNLEARYEPNHPSADKNGYVYYPNVNVVNEMADMISASRSFQTNAEIMNTAKTMMQKVLTLGQ</sequence>
<dbReference type="OrthoDB" id="9794148at2"/>
<dbReference type="PANTHER" id="PTHR30435">
    <property type="entry name" value="FLAGELLAR PROTEIN"/>
    <property type="match status" value="1"/>
</dbReference>
<dbReference type="InterPro" id="IPR019776">
    <property type="entry name" value="Flagellar_basal_body_rod_CS"/>
</dbReference>
<keyword evidence="9" id="KW-0282">Flagellum</keyword>
<evidence type="ECO:0000256" key="5">
    <source>
        <dbReference type="ARBA" id="ARBA00025933"/>
    </source>
</evidence>
<proteinExistence type="inferred from homology"/>
<keyword evidence="12" id="KW-1185">Reference proteome</keyword>
<evidence type="ECO:0000256" key="2">
    <source>
        <dbReference type="ARBA" id="ARBA00009677"/>
    </source>
</evidence>
<comment type="subcellular location">
    <subcellularLocation>
        <location evidence="1 6">Bacterial flagellum basal body</location>
    </subcellularLocation>
</comment>
<evidence type="ECO:0000313" key="11">
    <source>
        <dbReference type="Proteomes" id="UP000029719"/>
    </source>
</evidence>
<dbReference type="GO" id="GO:0071978">
    <property type="term" value="P:bacterial-type flagellum-dependent swarming motility"/>
    <property type="evidence" value="ECO:0007669"/>
    <property type="project" value="TreeGrafter"/>
</dbReference>
<dbReference type="EMBL" id="JACYNP010000010">
    <property type="protein sequence ID" value="MBD8123516.1"/>
    <property type="molecule type" value="Genomic_DNA"/>
</dbReference>
<dbReference type="EMBL" id="JRMB01000001">
    <property type="protein sequence ID" value="KGF66029.1"/>
    <property type="molecule type" value="Genomic_DNA"/>
</dbReference>
<evidence type="ECO:0000256" key="4">
    <source>
        <dbReference type="ARBA" id="ARBA00023143"/>
    </source>
</evidence>
<dbReference type="Proteomes" id="UP000625247">
    <property type="component" value="Unassembled WGS sequence"/>
</dbReference>
<dbReference type="PROSITE" id="PS00588">
    <property type="entry name" value="FLAGELLA_BB_ROD"/>
    <property type="match status" value="1"/>
</dbReference>
<comment type="subunit">
    <text evidence="5 6">The basal body constitutes a major portion of the flagellar organelle and consists of four rings (L,P,S, and M) mounted on a central rod. The rod consists of about 26 subunits of FlgG in the distal portion, and FlgB, FlgC and FlgF are thought to build up the proximal portion of the rod with about 6 subunits each.</text>
</comment>
<dbReference type="RefSeq" id="WP_037011628.1">
    <property type="nucleotide sequence ID" value="NZ_JACYNP010000010.1"/>
</dbReference>
<gene>
    <name evidence="10" type="primary">flgC</name>
    <name evidence="10" type="ORF">IFT62_20120</name>
    <name evidence="9" type="ORF">LT42_09025</name>
</gene>
<reference evidence="9 11" key="1">
    <citation type="submission" date="2014-09" db="EMBL/GenBank/DDBJ databases">
        <title>Genome sequence of Pseudomonas lutea strain DSM 17257T.</title>
        <authorList>
            <person name="Kwak Y."/>
            <person name="Shin J.-H."/>
        </authorList>
    </citation>
    <scope>NUCLEOTIDE SEQUENCE [LARGE SCALE GENOMIC DNA]</scope>
    <source>
        <strain evidence="9 11">DSM 17257</strain>
    </source>
</reference>
<dbReference type="NCBIfam" id="TIGR01395">
    <property type="entry name" value="FlgC"/>
    <property type="match status" value="1"/>
</dbReference>
<evidence type="ECO:0000313" key="9">
    <source>
        <dbReference type="EMBL" id="KGF66029.1"/>
    </source>
</evidence>
<evidence type="ECO:0000256" key="6">
    <source>
        <dbReference type="RuleBase" id="RU362062"/>
    </source>
</evidence>
<dbReference type="Proteomes" id="UP000029719">
    <property type="component" value="Unassembled WGS sequence"/>
</dbReference>
<feature type="domain" description="Flagellar basal body rod protein N-terminal" evidence="7">
    <location>
        <begin position="7"/>
        <end position="34"/>
    </location>
</feature>
<feature type="domain" description="Flagellar basal-body/hook protein C-terminal" evidence="8">
    <location>
        <begin position="101"/>
        <end position="145"/>
    </location>
</feature>
<keyword evidence="9" id="KW-0969">Cilium</keyword>
<comment type="similarity">
    <text evidence="2">Belongs to the flagella basal body rod proteins family.</text>
</comment>
<dbReference type="GO" id="GO:0030694">
    <property type="term" value="C:bacterial-type flagellum basal body, rod"/>
    <property type="evidence" value="ECO:0007669"/>
    <property type="project" value="UniProtKB-UniRule"/>
</dbReference>
<dbReference type="InterPro" id="IPR006299">
    <property type="entry name" value="FlgC"/>
</dbReference>
<dbReference type="AlphaFoldDB" id="A0A9X0JKM2"/>
<comment type="caution">
    <text evidence="9">The sequence shown here is derived from an EMBL/GenBank/DDBJ whole genome shotgun (WGS) entry which is preliminary data.</text>
</comment>
<dbReference type="Pfam" id="PF06429">
    <property type="entry name" value="Flg_bbr_C"/>
    <property type="match status" value="1"/>
</dbReference>
<keyword evidence="9" id="KW-0966">Cell projection</keyword>
<evidence type="ECO:0000313" key="12">
    <source>
        <dbReference type="Proteomes" id="UP000625247"/>
    </source>
</evidence>
<organism evidence="9 11">
    <name type="scientific">Pseudomonas lutea</name>
    <dbReference type="NCBI Taxonomy" id="243924"/>
    <lineage>
        <taxon>Bacteria</taxon>
        <taxon>Pseudomonadati</taxon>
        <taxon>Pseudomonadota</taxon>
        <taxon>Gammaproteobacteria</taxon>
        <taxon>Pseudomonadales</taxon>
        <taxon>Pseudomonadaceae</taxon>
        <taxon>Pseudomonas</taxon>
    </lineage>
</organism>
<reference evidence="10 12" key="2">
    <citation type="journal article" date="2020" name="FEMS Microbiol. Ecol.">
        <title>Temporal dynamics of bacterial communities during seed development and maturation.</title>
        <authorList>
            <person name="Chesneau G."/>
            <person name="Torres-Cortes G."/>
            <person name="Briand M."/>
            <person name="Darrasse A."/>
            <person name="Preveaux A."/>
            <person name="Marais C."/>
            <person name="Jacques M.A."/>
            <person name="Shade A."/>
            <person name="Barret M."/>
        </authorList>
    </citation>
    <scope>NUCLEOTIDE SEQUENCE [LARGE SCALE GENOMIC DNA]</scope>
    <source>
        <strain evidence="10 12">CFBP13723</strain>
    </source>
</reference>
<dbReference type="Pfam" id="PF00460">
    <property type="entry name" value="Flg_bb_rod"/>
    <property type="match status" value="1"/>
</dbReference>
<dbReference type="InterPro" id="IPR010930">
    <property type="entry name" value="Flg_bb/hook_C_dom"/>
</dbReference>
<evidence type="ECO:0000259" key="8">
    <source>
        <dbReference type="Pfam" id="PF06429"/>
    </source>
</evidence>
<evidence type="ECO:0000313" key="10">
    <source>
        <dbReference type="EMBL" id="MBD8123516.1"/>
    </source>
</evidence>
<protein>
    <recommendedName>
        <fullName evidence="3 6">Flagellar basal-body rod protein FlgC</fullName>
    </recommendedName>
</protein>
<accession>A0A9X0JKM2</accession>